<protein>
    <submittedName>
        <fullName evidence="1">Uncharacterized protein</fullName>
    </submittedName>
</protein>
<name>A0A834NQC6_VESPE</name>
<evidence type="ECO:0000313" key="2">
    <source>
        <dbReference type="Proteomes" id="UP000600918"/>
    </source>
</evidence>
<reference evidence="1" key="1">
    <citation type="journal article" date="2020" name="G3 (Bethesda)">
        <title>High-Quality Assemblies for Three Invasive Social Wasps from the &lt;i&gt;Vespula&lt;/i&gt; Genus.</title>
        <authorList>
            <person name="Harrop T.W.R."/>
            <person name="Guhlin J."/>
            <person name="McLaughlin G.M."/>
            <person name="Permina E."/>
            <person name="Stockwell P."/>
            <person name="Gilligan J."/>
            <person name="Le Lec M.F."/>
            <person name="Gruber M.A.M."/>
            <person name="Quinn O."/>
            <person name="Lovegrove M."/>
            <person name="Duncan E.J."/>
            <person name="Remnant E.J."/>
            <person name="Van Eeckhoven J."/>
            <person name="Graham B."/>
            <person name="Knapp R.A."/>
            <person name="Langford K.W."/>
            <person name="Kronenberg Z."/>
            <person name="Press M.O."/>
            <person name="Eacker S.M."/>
            <person name="Wilson-Rankin E.E."/>
            <person name="Purcell J."/>
            <person name="Lester P.J."/>
            <person name="Dearden P.K."/>
        </authorList>
    </citation>
    <scope>NUCLEOTIDE SEQUENCE</scope>
    <source>
        <strain evidence="1">Volc-1</strain>
    </source>
</reference>
<accession>A0A834NQC6</accession>
<dbReference type="Proteomes" id="UP000600918">
    <property type="component" value="Unassembled WGS sequence"/>
</dbReference>
<sequence length="89" mass="10049">MKGGEGERMGKEYGGRMLCSCLIHIMKCLRVDELGGPVKLYKTKKKTKTVCFGTFPNHCTTTENGNGEKGRARYWKAFRHQRAPKAVLL</sequence>
<dbReference type="AlphaFoldDB" id="A0A834NQC6"/>
<comment type="caution">
    <text evidence="1">The sequence shown here is derived from an EMBL/GenBank/DDBJ whole genome shotgun (WGS) entry which is preliminary data.</text>
</comment>
<organism evidence="1 2">
    <name type="scientific">Vespula pensylvanica</name>
    <name type="common">Western yellow jacket</name>
    <name type="synonym">Wasp</name>
    <dbReference type="NCBI Taxonomy" id="30213"/>
    <lineage>
        <taxon>Eukaryota</taxon>
        <taxon>Metazoa</taxon>
        <taxon>Ecdysozoa</taxon>
        <taxon>Arthropoda</taxon>
        <taxon>Hexapoda</taxon>
        <taxon>Insecta</taxon>
        <taxon>Pterygota</taxon>
        <taxon>Neoptera</taxon>
        <taxon>Endopterygota</taxon>
        <taxon>Hymenoptera</taxon>
        <taxon>Apocrita</taxon>
        <taxon>Aculeata</taxon>
        <taxon>Vespoidea</taxon>
        <taxon>Vespidae</taxon>
        <taxon>Vespinae</taxon>
        <taxon>Vespula</taxon>
    </lineage>
</organism>
<dbReference type="EMBL" id="JACSDY010000011">
    <property type="protein sequence ID" value="KAF7415609.1"/>
    <property type="molecule type" value="Genomic_DNA"/>
</dbReference>
<keyword evidence="2" id="KW-1185">Reference proteome</keyword>
<evidence type="ECO:0000313" key="1">
    <source>
        <dbReference type="EMBL" id="KAF7415609.1"/>
    </source>
</evidence>
<proteinExistence type="predicted"/>
<gene>
    <name evidence="1" type="ORF">H0235_012201</name>
</gene>